<accession>A0A6J6JFZ1</accession>
<dbReference type="AlphaFoldDB" id="A0A6J6JFZ1"/>
<gene>
    <name evidence="4" type="ORF">UFOPK1684_01066</name>
    <name evidence="5" type="ORF">UFOPK2158_00189</name>
</gene>
<protein>
    <submittedName>
        <fullName evidence="5">Unannotated protein</fullName>
    </submittedName>
</protein>
<dbReference type="SMART" id="SM01120">
    <property type="entry name" value="Dak2"/>
    <property type="match status" value="1"/>
</dbReference>
<proteinExistence type="predicted"/>
<dbReference type="Gene3D" id="1.25.40.340">
    <property type="match status" value="1"/>
</dbReference>
<reference evidence="5" key="1">
    <citation type="submission" date="2020-05" db="EMBL/GenBank/DDBJ databases">
        <authorList>
            <person name="Chiriac C."/>
            <person name="Salcher M."/>
            <person name="Ghai R."/>
            <person name="Kavagutti S V."/>
        </authorList>
    </citation>
    <scope>NUCLEOTIDE SEQUENCE</scope>
</reference>
<dbReference type="EMBL" id="CAEZVY010000011">
    <property type="protein sequence ID" value="CAB4636091.1"/>
    <property type="molecule type" value="Genomic_DNA"/>
</dbReference>
<dbReference type="GO" id="GO:0005829">
    <property type="term" value="C:cytosol"/>
    <property type="evidence" value="ECO:0007669"/>
    <property type="project" value="TreeGrafter"/>
</dbReference>
<organism evidence="5">
    <name type="scientific">freshwater metagenome</name>
    <dbReference type="NCBI Taxonomy" id="449393"/>
    <lineage>
        <taxon>unclassified sequences</taxon>
        <taxon>metagenomes</taxon>
        <taxon>ecological metagenomes</taxon>
    </lineage>
</organism>
<name>A0A6J6JFZ1_9ZZZZ</name>
<dbReference type="InterPro" id="IPR050861">
    <property type="entry name" value="Dihydroxyacetone_Kinase"/>
</dbReference>
<dbReference type="PANTHER" id="PTHR28629:SF4">
    <property type="entry name" value="TRIOKINASE_FMN CYCLASE"/>
    <property type="match status" value="1"/>
</dbReference>
<dbReference type="EMBL" id="CAEZTM010000052">
    <property type="protein sequence ID" value="CAB4576333.1"/>
    <property type="molecule type" value="Genomic_DNA"/>
</dbReference>
<dbReference type="GO" id="GO:0004371">
    <property type="term" value="F:glycerone kinase activity"/>
    <property type="evidence" value="ECO:0007669"/>
    <property type="project" value="InterPro"/>
</dbReference>
<dbReference type="PROSITE" id="PS51480">
    <property type="entry name" value="DHAL"/>
    <property type="match status" value="1"/>
</dbReference>
<evidence type="ECO:0000313" key="5">
    <source>
        <dbReference type="EMBL" id="CAB4636091.1"/>
    </source>
</evidence>
<dbReference type="GO" id="GO:0019563">
    <property type="term" value="P:glycerol catabolic process"/>
    <property type="evidence" value="ECO:0007669"/>
    <property type="project" value="TreeGrafter"/>
</dbReference>
<dbReference type="SUPFAM" id="SSF101473">
    <property type="entry name" value="DhaL-like"/>
    <property type="match status" value="1"/>
</dbReference>
<feature type="domain" description="DhaL" evidence="3">
    <location>
        <begin position="2"/>
        <end position="196"/>
    </location>
</feature>
<sequence length="196" mass="20050">MEEFVAALNKLADGLEANADEFTHLDSEAGDGDLGLTAGKIAGGIRLALAEPGDSLRQLVLNLGKEISKAAPSTFGTLYASGFLAAGLAINDEDDALTQLRAGLQAALDKIALRGKSEEGQRTLLDALGPATRAAHAASDMAGALRAAAEKAGEGVEATKGMDPQHGRAGWIGERAKGLADAGATVIWRSFQALSN</sequence>
<keyword evidence="1" id="KW-0808">Transferase</keyword>
<keyword evidence="2" id="KW-0418">Kinase</keyword>
<dbReference type="InterPro" id="IPR004007">
    <property type="entry name" value="DhaL_dom"/>
</dbReference>
<dbReference type="InterPro" id="IPR036117">
    <property type="entry name" value="DhaL_dom_sf"/>
</dbReference>
<dbReference type="PANTHER" id="PTHR28629">
    <property type="entry name" value="TRIOKINASE/FMN CYCLASE"/>
    <property type="match status" value="1"/>
</dbReference>
<evidence type="ECO:0000313" key="4">
    <source>
        <dbReference type="EMBL" id="CAB4576333.1"/>
    </source>
</evidence>
<evidence type="ECO:0000259" key="3">
    <source>
        <dbReference type="PROSITE" id="PS51480"/>
    </source>
</evidence>
<evidence type="ECO:0000256" key="1">
    <source>
        <dbReference type="ARBA" id="ARBA00022679"/>
    </source>
</evidence>
<dbReference type="Pfam" id="PF02734">
    <property type="entry name" value="Dak2"/>
    <property type="match status" value="1"/>
</dbReference>
<evidence type="ECO:0000256" key="2">
    <source>
        <dbReference type="ARBA" id="ARBA00022777"/>
    </source>
</evidence>